<organism evidence="2 4">
    <name type="scientific">Medicago truncatula</name>
    <name type="common">Barrel medic</name>
    <name type="synonym">Medicago tribuloides</name>
    <dbReference type="NCBI Taxonomy" id="3880"/>
    <lineage>
        <taxon>Eukaryota</taxon>
        <taxon>Viridiplantae</taxon>
        <taxon>Streptophyta</taxon>
        <taxon>Embryophyta</taxon>
        <taxon>Tracheophyta</taxon>
        <taxon>Spermatophyta</taxon>
        <taxon>Magnoliopsida</taxon>
        <taxon>eudicotyledons</taxon>
        <taxon>Gunneridae</taxon>
        <taxon>Pentapetalae</taxon>
        <taxon>rosids</taxon>
        <taxon>fabids</taxon>
        <taxon>Fabales</taxon>
        <taxon>Fabaceae</taxon>
        <taxon>Papilionoideae</taxon>
        <taxon>50 kb inversion clade</taxon>
        <taxon>NPAAA clade</taxon>
        <taxon>Hologalegina</taxon>
        <taxon>IRL clade</taxon>
        <taxon>Trifolieae</taxon>
        <taxon>Medicago</taxon>
    </lineage>
</organism>
<feature type="region of interest" description="Disordered" evidence="1">
    <location>
        <begin position="100"/>
        <end position="119"/>
    </location>
</feature>
<dbReference type="HOGENOM" id="CLU_2065018_0_0_1"/>
<dbReference type="EnsemblPlants" id="KEH16956">
    <property type="protein sequence ID" value="KEH16956"/>
    <property type="gene ID" value="MTR_0061s0080"/>
</dbReference>
<reference evidence="2 4" key="2">
    <citation type="journal article" date="2014" name="BMC Genomics">
        <title>An improved genome release (version Mt4.0) for the model legume Medicago truncatula.</title>
        <authorList>
            <person name="Tang H."/>
            <person name="Krishnakumar V."/>
            <person name="Bidwell S."/>
            <person name="Rosen B."/>
            <person name="Chan A."/>
            <person name="Zhou S."/>
            <person name="Gentzbittel L."/>
            <person name="Childs K.L."/>
            <person name="Yandell M."/>
            <person name="Gundlach H."/>
            <person name="Mayer K.F."/>
            <person name="Schwartz D.C."/>
            <person name="Town C.D."/>
        </authorList>
    </citation>
    <scope>GENOME REANNOTATION</scope>
    <source>
        <strain evidence="2">A17</strain>
        <strain evidence="3 4">cv. Jemalong A17</strain>
    </source>
</reference>
<keyword evidence="4" id="KW-1185">Reference proteome</keyword>
<evidence type="ECO:0000313" key="4">
    <source>
        <dbReference type="Proteomes" id="UP000002051"/>
    </source>
</evidence>
<dbReference type="Proteomes" id="UP000002051">
    <property type="component" value="Unassembled WGS sequence"/>
</dbReference>
<dbReference type="EMBL" id="KL402786">
    <property type="protein sequence ID" value="KEH16956.1"/>
    <property type="molecule type" value="Genomic_DNA"/>
</dbReference>
<sequence>MTMLLMRLLVNLKKEKKSFTTWPTSSLMHSMTYLKNANDVNWAVLSWRHTVVSLPCTISGSAVICFKESDLVVTQPGRTSRRLNMVISSVVISTLLKSQTLEGERERERERERDGRGDV</sequence>
<dbReference type="AlphaFoldDB" id="G7ZXR3"/>
<proteinExistence type="predicted"/>
<evidence type="ECO:0000313" key="3">
    <source>
        <dbReference type="EnsemblPlants" id="KEH16956"/>
    </source>
</evidence>
<name>G7ZXR3_MEDTR</name>
<reference evidence="3" key="3">
    <citation type="submission" date="2015-06" db="UniProtKB">
        <authorList>
            <consortium name="EnsemblPlants"/>
        </authorList>
    </citation>
    <scope>IDENTIFICATION</scope>
    <source>
        <strain evidence="3">cv. Jemalong A17</strain>
    </source>
</reference>
<evidence type="ECO:0000256" key="1">
    <source>
        <dbReference type="SAM" id="MobiDB-lite"/>
    </source>
</evidence>
<dbReference type="PaxDb" id="3880-AES84001"/>
<feature type="compositionally biased region" description="Basic and acidic residues" evidence="1">
    <location>
        <begin position="102"/>
        <end position="119"/>
    </location>
</feature>
<gene>
    <name evidence="2" type="ORF">MTR_0061s0080</name>
</gene>
<accession>G7ZXR3</accession>
<evidence type="ECO:0000313" key="2">
    <source>
        <dbReference type="EMBL" id="KEH16956.1"/>
    </source>
</evidence>
<reference evidence="2 4" key="1">
    <citation type="journal article" date="2011" name="Nature">
        <title>The Medicago genome provides insight into the evolution of rhizobial symbioses.</title>
        <authorList>
            <person name="Young N.D."/>
            <person name="Debelle F."/>
            <person name="Oldroyd G.E."/>
            <person name="Geurts R."/>
            <person name="Cannon S.B."/>
            <person name="Udvardi M.K."/>
            <person name="Benedito V.A."/>
            <person name="Mayer K.F."/>
            <person name="Gouzy J."/>
            <person name="Schoof H."/>
            <person name="Van de Peer Y."/>
            <person name="Proost S."/>
            <person name="Cook D.R."/>
            <person name="Meyers B.C."/>
            <person name="Spannagl M."/>
            <person name="Cheung F."/>
            <person name="De Mita S."/>
            <person name="Krishnakumar V."/>
            <person name="Gundlach H."/>
            <person name="Zhou S."/>
            <person name="Mudge J."/>
            <person name="Bharti A.K."/>
            <person name="Murray J.D."/>
            <person name="Naoumkina M.A."/>
            <person name="Rosen B."/>
            <person name="Silverstein K.A."/>
            <person name="Tang H."/>
            <person name="Rombauts S."/>
            <person name="Zhao P.X."/>
            <person name="Zhou P."/>
            <person name="Barbe V."/>
            <person name="Bardou P."/>
            <person name="Bechner M."/>
            <person name="Bellec A."/>
            <person name="Berger A."/>
            <person name="Berges H."/>
            <person name="Bidwell S."/>
            <person name="Bisseling T."/>
            <person name="Choisne N."/>
            <person name="Couloux A."/>
            <person name="Denny R."/>
            <person name="Deshpande S."/>
            <person name="Dai X."/>
            <person name="Doyle J.J."/>
            <person name="Dudez A.M."/>
            <person name="Farmer A.D."/>
            <person name="Fouteau S."/>
            <person name="Franken C."/>
            <person name="Gibelin C."/>
            <person name="Gish J."/>
            <person name="Goldstein S."/>
            <person name="Gonzalez A.J."/>
            <person name="Green P.J."/>
            <person name="Hallab A."/>
            <person name="Hartog M."/>
            <person name="Hua A."/>
            <person name="Humphray S.J."/>
            <person name="Jeong D.H."/>
            <person name="Jing Y."/>
            <person name="Jocker A."/>
            <person name="Kenton S.M."/>
            <person name="Kim D.J."/>
            <person name="Klee K."/>
            <person name="Lai H."/>
            <person name="Lang C."/>
            <person name="Lin S."/>
            <person name="Macmil S.L."/>
            <person name="Magdelenat G."/>
            <person name="Matthews L."/>
            <person name="McCorrison J."/>
            <person name="Monaghan E.L."/>
            <person name="Mun J.H."/>
            <person name="Najar F.Z."/>
            <person name="Nicholson C."/>
            <person name="Noirot C."/>
            <person name="O'Bleness M."/>
            <person name="Paule C.R."/>
            <person name="Poulain J."/>
            <person name="Prion F."/>
            <person name="Qin B."/>
            <person name="Qu C."/>
            <person name="Retzel E.F."/>
            <person name="Riddle C."/>
            <person name="Sallet E."/>
            <person name="Samain S."/>
            <person name="Samson N."/>
            <person name="Sanders I."/>
            <person name="Saurat O."/>
            <person name="Scarpelli C."/>
            <person name="Schiex T."/>
            <person name="Segurens B."/>
            <person name="Severin A.J."/>
            <person name="Sherrier D.J."/>
            <person name="Shi R."/>
            <person name="Sims S."/>
            <person name="Singer S.R."/>
            <person name="Sinharoy S."/>
            <person name="Sterck L."/>
            <person name="Viollet A."/>
            <person name="Wang B.B."/>
            <person name="Wang K."/>
            <person name="Wang M."/>
            <person name="Wang X."/>
            <person name="Warfsmann J."/>
            <person name="Weissenbach J."/>
            <person name="White D.D."/>
            <person name="White J.D."/>
            <person name="Wiley G.B."/>
            <person name="Wincker P."/>
            <person name="Xing Y."/>
            <person name="Yang L."/>
            <person name="Yao Z."/>
            <person name="Ying F."/>
            <person name="Zhai J."/>
            <person name="Zhou L."/>
            <person name="Zuber A."/>
            <person name="Denarie J."/>
            <person name="Dixon R.A."/>
            <person name="May G.D."/>
            <person name="Schwartz D.C."/>
            <person name="Rogers J."/>
            <person name="Quetier F."/>
            <person name="Town C.D."/>
            <person name="Roe B.A."/>
        </authorList>
    </citation>
    <scope>NUCLEOTIDE SEQUENCE [LARGE SCALE GENOMIC DNA]</scope>
    <source>
        <strain evidence="2">A17</strain>
        <strain evidence="3 4">cv. Jemalong A17</strain>
    </source>
</reference>
<protein>
    <submittedName>
        <fullName evidence="2 3">Uncharacterized protein</fullName>
    </submittedName>
</protein>